<evidence type="ECO:0000256" key="7">
    <source>
        <dbReference type="ARBA" id="ARBA00023121"/>
    </source>
</evidence>
<dbReference type="AlphaFoldDB" id="A0AAJ7WJ85"/>
<dbReference type="GeneID" id="100898244"/>
<protein>
    <submittedName>
        <fullName evidence="13">Testis-expressed protein 2</fullName>
    </submittedName>
</protein>
<feature type="transmembrane region" description="Helical" evidence="10">
    <location>
        <begin position="79"/>
        <end position="99"/>
    </location>
</feature>
<keyword evidence="8 10" id="KW-0472">Membrane</keyword>
<evidence type="ECO:0000256" key="6">
    <source>
        <dbReference type="ARBA" id="ARBA00023055"/>
    </source>
</evidence>
<keyword evidence="6" id="KW-0445">Lipid transport</keyword>
<dbReference type="GO" id="GO:0006869">
    <property type="term" value="P:lipid transport"/>
    <property type="evidence" value="ECO:0007669"/>
    <property type="project" value="UniProtKB-KW"/>
</dbReference>
<proteinExistence type="predicted"/>
<feature type="region of interest" description="Disordered" evidence="9">
    <location>
        <begin position="299"/>
        <end position="318"/>
    </location>
</feature>
<dbReference type="GO" id="GO:0008289">
    <property type="term" value="F:lipid binding"/>
    <property type="evidence" value="ECO:0007669"/>
    <property type="project" value="UniProtKB-KW"/>
</dbReference>
<gene>
    <name evidence="13" type="primary">LOC100898244</name>
</gene>
<dbReference type="CDD" id="cd21675">
    <property type="entry name" value="SMP_TEX2"/>
    <property type="match status" value="1"/>
</dbReference>
<feature type="domain" description="SMP-LTD" evidence="11">
    <location>
        <begin position="363"/>
        <end position="643"/>
    </location>
</feature>
<keyword evidence="5 10" id="KW-1133">Transmembrane helix</keyword>
<keyword evidence="3 10" id="KW-0812">Transmembrane</keyword>
<accession>A0AAJ7WJ85</accession>
<sequence length="649" mass="73893">MSFEQETTDNNDKSPTLRIVPELISEDDSWEKIDFPNAGESQESIFYRDFARVKKRWLSLDSAYIAKAFPDIVEEIRDLSLRTAGVLCAVLTCLFCVPLPSFMQGFIIASLLCWTYSIISGFLWPPELASRKIPDATGAPNSMLLMPRTQEIGFLEGWLNALSAGEPYDVRTHLGSHCHSVHVRLTGTTLRIRTPKEKLPRRAMWNEKHKDINSVVWLGKQWFLELEGATVALLPEGLSATRIWNKKYPIAISVPGQGTEEAKEVFLFARTCRDKEHWFRLLKNASELHLKNQINRTLDAEKEEESAKSRDESDSPTASPAVNFLVYMNNLALYNRVSSDKSPDEKKTFAIQPSCPSMVLEYRDGDTQWVNLVVGRILYDFFTQPRWAEAVRAKFQKKLSKIKVPFFMEELTITDIDLGESIPLIRRTSSAVHCPNTGVWLDLELAYNGNFQVTVNTKLNLMKLKKQGLHDKPIAAGTEQEMQEMTLSMDLSHDDEPPSEDDDDDISSGPQPNDAELEEAQGATSKRILDMVDRISQWSLFQQATDTAYVKRKMEEFSNTDLKLTIQLTSLVGRLALNIPPPPTDRLWYGFRSVPRIEFKATPQMGVREISFKQKLAAVIERALFQEFQRVLVMPNMDDLQLELMESDV</sequence>
<feature type="compositionally biased region" description="Acidic residues" evidence="9">
    <location>
        <begin position="497"/>
        <end position="506"/>
    </location>
</feature>
<keyword evidence="7" id="KW-0446">Lipid-binding</keyword>
<feature type="region of interest" description="Disordered" evidence="9">
    <location>
        <begin position="490"/>
        <end position="522"/>
    </location>
</feature>
<keyword evidence="12" id="KW-1185">Reference proteome</keyword>
<reference evidence="13" key="1">
    <citation type="submission" date="2025-08" db="UniProtKB">
        <authorList>
            <consortium name="RefSeq"/>
        </authorList>
    </citation>
    <scope>IDENTIFICATION</scope>
</reference>
<dbReference type="PANTHER" id="PTHR13466">
    <property type="entry name" value="TEX2 PROTEIN-RELATED"/>
    <property type="match status" value="1"/>
</dbReference>
<evidence type="ECO:0000313" key="13">
    <source>
        <dbReference type="RefSeq" id="XP_028968882.1"/>
    </source>
</evidence>
<evidence type="ECO:0000313" key="12">
    <source>
        <dbReference type="Proteomes" id="UP000694867"/>
    </source>
</evidence>
<organism evidence="12 13">
    <name type="scientific">Galendromus occidentalis</name>
    <name type="common">western predatory mite</name>
    <dbReference type="NCBI Taxonomy" id="34638"/>
    <lineage>
        <taxon>Eukaryota</taxon>
        <taxon>Metazoa</taxon>
        <taxon>Ecdysozoa</taxon>
        <taxon>Arthropoda</taxon>
        <taxon>Chelicerata</taxon>
        <taxon>Arachnida</taxon>
        <taxon>Acari</taxon>
        <taxon>Parasitiformes</taxon>
        <taxon>Mesostigmata</taxon>
        <taxon>Gamasina</taxon>
        <taxon>Phytoseioidea</taxon>
        <taxon>Phytoseiidae</taxon>
        <taxon>Typhlodrominae</taxon>
        <taxon>Galendromus</taxon>
    </lineage>
</organism>
<evidence type="ECO:0000259" key="11">
    <source>
        <dbReference type="PROSITE" id="PS51847"/>
    </source>
</evidence>
<name>A0AAJ7WJ85_9ACAR</name>
<keyword evidence="2" id="KW-0813">Transport</keyword>
<dbReference type="GO" id="GO:0005789">
    <property type="term" value="C:endoplasmic reticulum membrane"/>
    <property type="evidence" value="ECO:0007669"/>
    <property type="project" value="UniProtKB-SubCell"/>
</dbReference>
<evidence type="ECO:0000256" key="5">
    <source>
        <dbReference type="ARBA" id="ARBA00022989"/>
    </source>
</evidence>
<dbReference type="PROSITE" id="PS51847">
    <property type="entry name" value="SMP"/>
    <property type="match status" value="1"/>
</dbReference>
<evidence type="ECO:0000256" key="1">
    <source>
        <dbReference type="ARBA" id="ARBA00004586"/>
    </source>
</evidence>
<evidence type="ECO:0000256" key="8">
    <source>
        <dbReference type="ARBA" id="ARBA00023136"/>
    </source>
</evidence>
<evidence type="ECO:0000256" key="9">
    <source>
        <dbReference type="SAM" id="MobiDB-lite"/>
    </source>
</evidence>
<evidence type="ECO:0000256" key="4">
    <source>
        <dbReference type="ARBA" id="ARBA00022824"/>
    </source>
</evidence>
<dbReference type="KEGG" id="goe:100898244"/>
<evidence type="ECO:0000256" key="2">
    <source>
        <dbReference type="ARBA" id="ARBA00022448"/>
    </source>
</evidence>
<evidence type="ECO:0000256" key="10">
    <source>
        <dbReference type="SAM" id="Phobius"/>
    </source>
</evidence>
<dbReference type="RefSeq" id="XP_028968882.1">
    <property type="nucleotide sequence ID" value="XM_029113049.1"/>
</dbReference>
<comment type="subcellular location">
    <subcellularLocation>
        <location evidence="1">Endoplasmic reticulum membrane</location>
    </subcellularLocation>
</comment>
<dbReference type="InterPro" id="IPR031468">
    <property type="entry name" value="SMP_LBD"/>
</dbReference>
<keyword evidence="4" id="KW-0256">Endoplasmic reticulum</keyword>
<dbReference type="Proteomes" id="UP000694867">
    <property type="component" value="Unplaced"/>
</dbReference>
<evidence type="ECO:0000256" key="3">
    <source>
        <dbReference type="ARBA" id="ARBA00022692"/>
    </source>
</evidence>
<dbReference type="PANTHER" id="PTHR13466:SF0">
    <property type="entry name" value="SMP-LTD DOMAIN-CONTAINING PROTEIN"/>
    <property type="match status" value="1"/>
</dbReference>